<keyword evidence="3" id="KW-0573">Peptidoglycan synthesis</keyword>
<dbReference type="InterPro" id="IPR028082">
    <property type="entry name" value="Peripla_BP_I"/>
</dbReference>
<dbReference type="CDD" id="cd06339">
    <property type="entry name" value="PBP1_YraM_LppC_lipoprotein-like"/>
    <property type="match status" value="1"/>
</dbReference>
<keyword evidence="5" id="KW-0564">Palmitate</keyword>
<dbReference type="InterPro" id="IPR007443">
    <property type="entry name" value="LpoA"/>
</dbReference>
<evidence type="ECO:0000313" key="9">
    <source>
        <dbReference type="EMBL" id="TAA45146.1"/>
    </source>
</evidence>
<keyword evidence="1 8" id="KW-0732">Signal</keyword>
<dbReference type="RefSeq" id="WP_130567122.1">
    <property type="nucleotide sequence ID" value="NZ_SHLY01000004.1"/>
</dbReference>
<dbReference type="Pfam" id="PF04348">
    <property type="entry name" value="LppC"/>
    <property type="match status" value="1"/>
</dbReference>
<dbReference type="Proteomes" id="UP000292544">
    <property type="component" value="Unassembled WGS sequence"/>
</dbReference>
<dbReference type="PANTHER" id="PTHR38038">
    <property type="entry name" value="PENICILLIN-BINDING PROTEIN ACTIVATOR LPOA"/>
    <property type="match status" value="1"/>
</dbReference>
<name>A0ABY1WNL5_9GAMM</name>
<keyword evidence="10" id="KW-1185">Reference proteome</keyword>
<evidence type="ECO:0000256" key="1">
    <source>
        <dbReference type="ARBA" id="ARBA00022729"/>
    </source>
</evidence>
<evidence type="ECO:0000256" key="4">
    <source>
        <dbReference type="ARBA" id="ARBA00023136"/>
    </source>
</evidence>
<sequence length="631" mass="69932">MSILPRLSWPLAILFTIAACAPTPKPDPKPEEVAIVAVGVPTAPAADYLLKAQETSGTARQAYQLLASRAHLLEGQLELARSVYGNIEIPLSRDDQRLEYTLLGAEFAIYRGAPDQAIEILGSIKKDKLSSEDKLRTYQLLARAQLARGNRVEAARSLVQLDPSLDPEQQVENHSYIWSYLKPLTPFSLQTFEQAPPPDAFTGWLRLMALTKTMSTHPAAMIDALEQWRIEFPNHPAAASLPLELQTALETRPFTPKRIGVLLPLTGRFKSQGEAIRDGMVFGYLKTAMPDLTVTFYDTAAEGALQALEQAQLAASDFIIGPLLKGNVETLLNEATLTTPLLALNRIDGTVDNASLFFFPLAPEDEAVQAAQRMWNDGHRYPLLLLPKGGLGSRIAAAFEESWMQLVSSNQLDPNDDTKQSVEVRYYSDRKAMQKMVEQALGVNESQARIRHMKGLFGSKLEVEPRSRRDLDAVYLFSNPIETRLLKPFVDVTVSPFADQLPIYASSRSHEKSLAQGQARELTGVMFSEIPLLLPASEEQSSTRDASKALWPQRSASEQRLFALGLDAYQLIGQLAQMRAFPGFSVEGMTGRLQVSEDGQIKRELNWAKMRNGSAELMPRQATEDEMVTQP</sequence>
<dbReference type="EMBL" id="SHLY01000004">
    <property type="protein sequence ID" value="TAA45146.1"/>
    <property type="molecule type" value="Genomic_DNA"/>
</dbReference>
<accession>A0ABY1WNL5</accession>
<keyword evidence="6" id="KW-0998">Cell outer membrane</keyword>
<comment type="caution">
    <text evidence="9">The sequence shown here is derived from an EMBL/GenBank/DDBJ whole genome shotgun (WGS) entry which is preliminary data.</text>
</comment>
<dbReference type="Gene3D" id="3.40.50.2300">
    <property type="match status" value="2"/>
</dbReference>
<dbReference type="Gene3D" id="1.25.40.10">
    <property type="entry name" value="Tetratricopeptide repeat domain"/>
    <property type="match status" value="1"/>
</dbReference>
<keyword evidence="2" id="KW-0133">Cell shape</keyword>
<organism evidence="9 10">
    <name type="scientific">Corallincola spongiicola</name>
    <dbReference type="NCBI Taxonomy" id="2520508"/>
    <lineage>
        <taxon>Bacteria</taxon>
        <taxon>Pseudomonadati</taxon>
        <taxon>Pseudomonadota</taxon>
        <taxon>Gammaproteobacteria</taxon>
        <taxon>Alteromonadales</taxon>
        <taxon>Psychromonadaceae</taxon>
        <taxon>Corallincola</taxon>
    </lineage>
</organism>
<evidence type="ECO:0000256" key="7">
    <source>
        <dbReference type="ARBA" id="ARBA00023288"/>
    </source>
</evidence>
<evidence type="ECO:0000313" key="10">
    <source>
        <dbReference type="Proteomes" id="UP000292544"/>
    </source>
</evidence>
<dbReference type="InterPro" id="IPR011990">
    <property type="entry name" value="TPR-like_helical_dom_sf"/>
</dbReference>
<feature type="signal peptide" evidence="8">
    <location>
        <begin position="1"/>
        <end position="21"/>
    </location>
</feature>
<feature type="chain" id="PRO_5047153596" description="Penicillin-binding protein activator" evidence="8">
    <location>
        <begin position="22"/>
        <end position="631"/>
    </location>
</feature>
<evidence type="ECO:0008006" key="11">
    <source>
        <dbReference type="Google" id="ProtNLM"/>
    </source>
</evidence>
<protein>
    <recommendedName>
        <fullName evidence="11">Penicillin-binding protein activator</fullName>
    </recommendedName>
</protein>
<gene>
    <name evidence="9" type="ORF">EXY25_13145</name>
</gene>
<reference evidence="10" key="1">
    <citation type="submission" date="2019-02" db="EMBL/GenBank/DDBJ databases">
        <title>Draft genome sequence of Muricauda sp. 176CP4-71.</title>
        <authorList>
            <person name="Park J.-S."/>
        </authorList>
    </citation>
    <scope>NUCLEOTIDE SEQUENCE [LARGE SCALE GENOMIC DNA]</scope>
    <source>
        <strain evidence="10">176GS2-150</strain>
    </source>
</reference>
<evidence type="ECO:0000256" key="5">
    <source>
        <dbReference type="ARBA" id="ARBA00023139"/>
    </source>
</evidence>
<evidence type="ECO:0000256" key="3">
    <source>
        <dbReference type="ARBA" id="ARBA00022984"/>
    </source>
</evidence>
<dbReference type="PROSITE" id="PS51257">
    <property type="entry name" value="PROKAR_LIPOPROTEIN"/>
    <property type="match status" value="1"/>
</dbReference>
<evidence type="ECO:0000256" key="6">
    <source>
        <dbReference type="ARBA" id="ARBA00023237"/>
    </source>
</evidence>
<dbReference type="Gene3D" id="1.25.40.650">
    <property type="match status" value="1"/>
</dbReference>
<proteinExistence type="predicted"/>
<evidence type="ECO:0000256" key="8">
    <source>
        <dbReference type="SAM" id="SignalP"/>
    </source>
</evidence>
<dbReference type="SUPFAM" id="SSF53822">
    <property type="entry name" value="Periplasmic binding protein-like I"/>
    <property type="match status" value="1"/>
</dbReference>
<keyword evidence="7" id="KW-0449">Lipoprotein</keyword>
<dbReference type="PANTHER" id="PTHR38038:SF1">
    <property type="entry name" value="PENICILLIN-BINDING PROTEIN ACTIVATOR LPOA"/>
    <property type="match status" value="1"/>
</dbReference>
<evidence type="ECO:0000256" key="2">
    <source>
        <dbReference type="ARBA" id="ARBA00022960"/>
    </source>
</evidence>
<keyword evidence="4" id="KW-0472">Membrane</keyword>